<feature type="region of interest" description="Disordered" evidence="4">
    <location>
        <begin position="58"/>
        <end position="78"/>
    </location>
</feature>
<evidence type="ECO:0000313" key="6">
    <source>
        <dbReference type="EMBL" id="PWG00646.1"/>
    </source>
</evidence>
<dbReference type="Gene3D" id="2.40.50.140">
    <property type="entry name" value="Nucleic acid-binding proteins"/>
    <property type="match status" value="1"/>
</dbReference>
<dbReference type="SUPFAM" id="SSF50249">
    <property type="entry name" value="Nucleic acid-binding proteins"/>
    <property type="match status" value="1"/>
</dbReference>
<evidence type="ECO:0000256" key="3">
    <source>
        <dbReference type="RuleBase" id="RU000408"/>
    </source>
</evidence>
<keyword evidence="7" id="KW-1185">Reference proteome</keyword>
<keyword evidence="2" id="KW-0963">Cytoplasm</keyword>
<dbReference type="Pfam" id="PF00313">
    <property type="entry name" value="CSD"/>
    <property type="match status" value="1"/>
</dbReference>
<comment type="subcellular location">
    <subcellularLocation>
        <location evidence="1 3">Cytoplasm</location>
    </subcellularLocation>
</comment>
<dbReference type="InterPro" id="IPR012340">
    <property type="entry name" value="NA-bd_OB-fold"/>
</dbReference>
<dbReference type="InterPro" id="IPR002059">
    <property type="entry name" value="CSP_DNA-bd"/>
</dbReference>
<evidence type="ECO:0000313" key="7">
    <source>
        <dbReference type="Proteomes" id="UP000245080"/>
    </source>
</evidence>
<dbReference type="InterPro" id="IPR011129">
    <property type="entry name" value="CSD"/>
</dbReference>
<dbReference type="RefSeq" id="WP_109249359.1">
    <property type="nucleotide sequence ID" value="NZ_QCXQ01000001.1"/>
</dbReference>
<dbReference type="OrthoDB" id="9805039at2"/>
<dbReference type="Proteomes" id="UP000245080">
    <property type="component" value="Unassembled WGS sequence"/>
</dbReference>
<gene>
    <name evidence="6" type="ORF">DCM90_00265</name>
</gene>
<dbReference type="GO" id="GO:0003676">
    <property type="term" value="F:nucleic acid binding"/>
    <property type="evidence" value="ECO:0007669"/>
    <property type="project" value="InterPro"/>
</dbReference>
<dbReference type="SMART" id="SM00357">
    <property type="entry name" value="CSP"/>
    <property type="match status" value="1"/>
</dbReference>
<organism evidence="6 7">
    <name type="scientific">Levilactobacillus bambusae</name>
    <dbReference type="NCBI Taxonomy" id="2024736"/>
    <lineage>
        <taxon>Bacteria</taxon>
        <taxon>Bacillati</taxon>
        <taxon>Bacillota</taxon>
        <taxon>Bacilli</taxon>
        <taxon>Lactobacillales</taxon>
        <taxon>Lactobacillaceae</taxon>
        <taxon>Levilactobacillus</taxon>
    </lineage>
</organism>
<sequence>MIEGTVKSYNSKNGFGFIKTKTDGDVFVHYTAILSTGFKSLEVGDHVQFVIAEGENGPQAAKVTRVEDPERPSAATED</sequence>
<accession>A0A2V1N3J1</accession>
<proteinExistence type="predicted"/>
<name>A0A2V1N3J1_9LACO</name>
<evidence type="ECO:0000259" key="5">
    <source>
        <dbReference type="PROSITE" id="PS51857"/>
    </source>
</evidence>
<dbReference type="InterPro" id="IPR012156">
    <property type="entry name" value="Cold_shock_CspA"/>
</dbReference>
<comment type="caution">
    <text evidence="6">The sequence shown here is derived from an EMBL/GenBank/DDBJ whole genome shotgun (WGS) entry which is preliminary data.</text>
</comment>
<dbReference type="InterPro" id="IPR050181">
    <property type="entry name" value="Cold_shock_domain"/>
</dbReference>
<dbReference type="PANTHER" id="PTHR11544">
    <property type="entry name" value="COLD SHOCK DOMAIN CONTAINING PROTEINS"/>
    <property type="match status" value="1"/>
</dbReference>
<evidence type="ECO:0000256" key="1">
    <source>
        <dbReference type="ARBA" id="ARBA00004496"/>
    </source>
</evidence>
<dbReference type="PROSITE" id="PS00352">
    <property type="entry name" value="CSD_1"/>
    <property type="match status" value="1"/>
</dbReference>
<dbReference type="PRINTS" id="PR00050">
    <property type="entry name" value="COLDSHOCK"/>
</dbReference>
<dbReference type="InterPro" id="IPR019844">
    <property type="entry name" value="CSD_CS"/>
</dbReference>
<dbReference type="AlphaFoldDB" id="A0A2V1N3J1"/>
<dbReference type="PIRSF" id="PIRSF002599">
    <property type="entry name" value="Cold_shock_A"/>
    <property type="match status" value="1"/>
</dbReference>
<dbReference type="PROSITE" id="PS51857">
    <property type="entry name" value="CSD_2"/>
    <property type="match status" value="1"/>
</dbReference>
<reference evidence="6 7" key="1">
    <citation type="journal article" date="2018" name="Int. J. Syst. Evol. Microbiol.">
        <title>Lactobacillus bambusae sp. nov., isolated from a traditional fermented Ma-bamboo shoots of Taiwan.</title>
        <authorList>
            <person name="Wang L.-T."/>
        </authorList>
    </citation>
    <scope>NUCLEOTIDE SEQUENCE [LARGE SCALE GENOMIC DNA]</scope>
    <source>
        <strain evidence="6 7">BS-W1</strain>
    </source>
</reference>
<dbReference type="GO" id="GO:0005737">
    <property type="term" value="C:cytoplasm"/>
    <property type="evidence" value="ECO:0007669"/>
    <property type="project" value="UniProtKB-SubCell"/>
</dbReference>
<dbReference type="EMBL" id="QCXQ01000001">
    <property type="protein sequence ID" value="PWG00646.1"/>
    <property type="molecule type" value="Genomic_DNA"/>
</dbReference>
<evidence type="ECO:0000256" key="2">
    <source>
        <dbReference type="ARBA" id="ARBA00022490"/>
    </source>
</evidence>
<protein>
    <submittedName>
        <fullName evidence="6">Cold-shock protein</fullName>
    </submittedName>
</protein>
<feature type="domain" description="CSD" evidence="5">
    <location>
        <begin position="1"/>
        <end position="65"/>
    </location>
</feature>
<evidence type="ECO:0000256" key="4">
    <source>
        <dbReference type="SAM" id="MobiDB-lite"/>
    </source>
</evidence>